<feature type="region of interest" description="Disordered" evidence="4">
    <location>
        <begin position="430"/>
        <end position="454"/>
    </location>
</feature>
<evidence type="ECO:0000256" key="1">
    <source>
        <dbReference type="ARBA" id="ARBA00004613"/>
    </source>
</evidence>
<comment type="subcellular location">
    <subcellularLocation>
        <location evidence="1">Secreted</location>
    </subcellularLocation>
</comment>
<dbReference type="AlphaFoldDB" id="D3RRC1"/>
<dbReference type="Pfam" id="PF17963">
    <property type="entry name" value="Big_9"/>
    <property type="match status" value="1"/>
</dbReference>
<reference evidence="7 8" key="1">
    <citation type="journal article" date="2011" name="Stand. Genomic Sci.">
        <title>Complete genome sequence of Allochromatium vinosum DSM 180(T).</title>
        <authorList>
            <person name="Weissgerber T."/>
            <person name="Zigann R."/>
            <person name="Bruce D."/>
            <person name="Chang Y.J."/>
            <person name="Detter J.C."/>
            <person name="Han C."/>
            <person name="Hauser L."/>
            <person name="Jeffries C.D."/>
            <person name="Land M."/>
            <person name="Munk A.C."/>
            <person name="Tapia R."/>
            <person name="Dahl C."/>
        </authorList>
    </citation>
    <scope>NUCLEOTIDE SEQUENCE [LARGE SCALE GENOMIC DNA]</scope>
    <source>
        <strain evidence="8">ATCC 17899 / DSM 180 / NBRC 103801 / NCIMB 10441 / D</strain>
    </source>
</reference>
<gene>
    <name evidence="7" type="ordered locus">Alvin_2929</name>
</gene>
<feature type="region of interest" description="Disordered" evidence="4">
    <location>
        <begin position="206"/>
        <end position="237"/>
    </location>
</feature>
<dbReference type="PANTHER" id="PTHR38340:SF1">
    <property type="entry name" value="S-LAYER PROTEIN"/>
    <property type="match status" value="1"/>
</dbReference>
<dbReference type="InterPro" id="IPR001343">
    <property type="entry name" value="Hemolysn_Ca-bd"/>
</dbReference>
<dbReference type="eggNOG" id="COG2931">
    <property type="taxonomic scope" value="Bacteria"/>
</dbReference>
<proteinExistence type="predicted"/>
<feature type="domain" description="RapA2 cadherin-like" evidence="5">
    <location>
        <begin position="734"/>
        <end position="796"/>
    </location>
</feature>
<dbReference type="PRINTS" id="PR00313">
    <property type="entry name" value="CABNDNGRPT"/>
</dbReference>
<keyword evidence="3" id="KW-0106">Calcium</keyword>
<sequence>MGTPDKDVIFSINQEDINQEEGNTILAGADNDQVTVGRNGGTVADGGSGTDRLILDWSAARTDGEYTWLGFSTYDTETATWQTFDDYTVHLSDLKAALASADTLRLDLSYRYGYDSWLEFKNFEQLELTATAGDDLLVHRASGRYDGQAETDTLYADFSTTTEAVLWDNRDPSVAQTLLDGSTVVNIERMLLATGSGNDVIKNTHANSGNDEIDTGAGDDTIEAGGGNDEIDTGAGDDTIDAGNDGGNIEAGDGNDQVTVGRNGGTVADGGSGTDRLILDWSAARADGEYTWLGFSTYDTETATWQTFDYYTVHLSDLKAVLASADTLRLDLSYRYGYDSWLEFKNFEQLELTATAGDDLLVHRASGRYDGQAETDTLYADFSTTTEAVLWDNRDPSVAQTLLDGSTVVNIERMLLATGSGNDVIKNTHANSGNDEIDTGAGDDTIEAGGGNDRIKGGSGTDTAVFSANFADYRIDTIEGGVSVSDLSGNGDGVDELYDVERLQFLDQTINLINHAPTASNRTISTKEDVARVLAVANFGFRDVDAGDSLQAVMLTSLPTAGSLKLNGTAVTVNQVVTVADLAAGKLIFTPAANANGSGYASFGFKVSDGTAFSTAAYRMTVDVGAVNDTPTASNRTISTKEDVARVLAVANFGFRDVDAGDSLQAVMLTSLPTAGSLKLNGTAVTVNQVVTVADLAAGKLIFTPAANANGSGYASFGFKVSDGTAVSTAAYSMTVNVTAVNDAPTASNRTVSTKEDVPKVLKVADFGFSDLDANDSLQAVKITSLPTAGSLKLNDTLVTVNQLVTAADILANKLIFIPAANANGSGYASIGFKVSDGKATSTATYSITIDVTLVRDDLILKGTSGNDTLTGDMIDLGSYDRLIGLAGNDSLFGLAGNDTLEGGAGNDILNGGKGSDRMIGGDGSDIYYVDNTGDVVSETNANASTGGIDSVYSSLTDYTLDPNVENGRILSTGTANLTGNQLNNLLKAGIGNNILTGGTGTDTVSYVVGATTEKTGVTLNLALTTAQETGGSGTDTLVGIENLIGSAYADKLTGNSGRNNLSGGVGNDILNGGAGNDILNGDTGNDTLNGGAGNDTLSGGAGKDILNGGAGNDILNGGTGIDIFRFDTALNAASNLDEINNFSVADDTIQLENAIFVKLKMPGTLSATNFRASIDGSAADNNDFILYDTDSGALFYDADGSGTASAIQFAIIGITPALTASDFIVT</sequence>
<dbReference type="SUPFAM" id="SSF51120">
    <property type="entry name" value="beta-Roll"/>
    <property type="match status" value="4"/>
</dbReference>
<protein>
    <submittedName>
        <fullName evidence="7">Hemolysin-type calcium-binding region</fullName>
    </submittedName>
</protein>
<evidence type="ECO:0000313" key="7">
    <source>
        <dbReference type="EMBL" id="ADC63833.1"/>
    </source>
</evidence>
<dbReference type="InterPro" id="IPR050557">
    <property type="entry name" value="RTX_toxin/Mannuronan_C5-epim"/>
</dbReference>
<dbReference type="InterPro" id="IPR018511">
    <property type="entry name" value="Hemolysin-typ_Ca-bd_CS"/>
</dbReference>
<feature type="domain" description="Cadherin-like" evidence="6">
    <location>
        <begin position="514"/>
        <end position="622"/>
    </location>
</feature>
<dbReference type="InterPro" id="IPR040853">
    <property type="entry name" value="RapA2_cadherin-like"/>
</dbReference>
<dbReference type="Pfam" id="PF17803">
    <property type="entry name" value="Cadherin_4"/>
    <property type="match status" value="1"/>
</dbReference>
<name>D3RRC1_ALLVD</name>
<dbReference type="PANTHER" id="PTHR38340">
    <property type="entry name" value="S-LAYER PROTEIN"/>
    <property type="match status" value="1"/>
</dbReference>
<evidence type="ECO:0000256" key="3">
    <source>
        <dbReference type="ARBA" id="ARBA00022837"/>
    </source>
</evidence>
<evidence type="ECO:0000259" key="6">
    <source>
        <dbReference type="Pfam" id="PF17892"/>
    </source>
</evidence>
<dbReference type="Gene3D" id="2.150.10.10">
    <property type="entry name" value="Serralysin-like metalloprotease, C-terminal"/>
    <property type="match status" value="5"/>
</dbReference>
<evidence type="ECO:0000313" key="8">
    <source>
        <dbReference type="Proteomes" id="UP000001441"/>
    </source>
</evidence>
<dbReference type="GO" id="GO:0005509">
    <property type="term" value="F:calcium ion binding"/>
    <property type="evidence" value="ECO:0007669"/>
    <property type="project" value="InterPro"/>
</dbReference>
<dbReference type="STRING" id="572477.Alvin_2929"/>
<dbReference type="KEGG" id="alv:Alvin_2929"/>
<accession>D3RRC1</accession>
<organism evidence="7 8">
    <name type="scientific">Allochromatium vinosum (strain ATCC 17899 / DSM 180 / NBRC 103801 / NCIMB 10441 / D)</name>
    <name type="common">Chromatium vinosum</name>
    <dbReference type="NCBI Taxonomy" id="572477"/>
    <lineage>
        <taxon>Bacteria</taxon>
        <taxon>Pseudomonadati</taxon>
        <taxon>Pseudomonadota</taxon>
        <taxon>Gammaproteobacteria</taxon>
        <taxon>Chromatiales</taxon>
        <taxon>Chromatiaceae</taxon>
        <taxon>Allochromatium</taxon>
    </lineage>
</organism>
<keyword evidence="8" id="KW-1185">Reference proteome</keyword>
<evidence type="ECO:0000259" key="5">
    <source>
        <dbReference type="Pfam" id="PF17803"/>
    </source>
</evidence>
<dbReference type="Proteomes" id="UP000001441">
    <property type="component" value="Chromosome"/>
</dbReference>
<dbReference type="Pfam" id="PF17892">
    <property type="entry name" value="Cadherin_5"/>
    <property type="match status" value="1"/>
</dbReference>
<evidence type="ECO:0000256" key="4">
    <source>
        <dbReference type="SAM" id="MobiDB-lite"/>
    </source>
</evidence>
<dbReference type="EMBL" id="CP001896">
    <property type="protein sequence ID" value="ADC63833.1"/>
    <property type="molecule type" value="Genomic_DNA"/>
</dbReference>
<dbReference type="InterPro" id="IPR011049">
    <property type="entry name" value="Serralysin-like_metalloprot_C"/>
</dbReference>
<dbReference type="GO" id="GO:0005576">
    <property type="term" value="C:extracellular region"/>
    <property type="evidence" value="ECO:0007669"/>
    <property type="project" value="UniProtKB-SubCell"/>
</dbReference>
<keyword evidence="2" id="KW-0964">Secreted</keyword>
<dbReference type="HOGENOM" id="CLU_271255_0_0_6"/>
<dbReference type="Pfam" id="PF00353">
    <property type="entry name" value="HemolysinCabind"/>
    <property type="match status" value="6"/>
</dbReference>
<evidence type="ECO:0000256" key="2">
    <source>
        <dbReference type="ARBA" id="ARBA00022525"/>
    </source>
</evidence>
<dbReference type="PROSITE" id="PS00330">
    <property type="entry name" value="HEMOLYSIN_CALCIUM"/>
    <property type="match status" value="6"/>
</dbReference>
<dbReference type="InterPro" id="IPR041690">
    <property type="entry name" value="Cadherin_5"/>
</dbReference>